<evidence type="ECO:0000313" key="3">
    <source>
        <dbReference type="Proteomes" id="UP000643405"/>
    </source>
</evidence>
<protein>
    <submittedName>
        <fullName evidence="2">Helix-turn-helix transcriptional regulator</fullName>
    </submittedName>
</protein>
<dbReference type="InterPro" id="IPR000792">
    <property type="entry name" value="Tscrpt_reg_LuxR_C"/>
</dbReference>
<dbReference type="InterPro" id="IPR036388">
    <property type="entry name" value="WH-like_DNA-bd_sf"/>
</dbReference>
<evidence type="ECO:0000313" key="2">
    <source>
        <dbReference type="EMBL" id="MBD0414020.1"/>
    </source>
</evidence>
<accession>A0A8J6Q0K8</accession>
<feature type="domain" description="HTH luxR-type" evidence="1">
    <location>
        <begin position="296"/>
        <end position="353"/>
    </location>
</feature>
<dbReference type="InterPro" id="IPR016032">
    <property type="entry name" value="Sig_transdc_resp-reg_C-effctor"/>
</dbReference>
<organism evidence="2 3">
    <name type="scientific">Oryzicola mucosus</name>
    <dbReference type="NCBI Taxonomy" id="2767425"/>
    <lineage>
        <taxon>Bacteria</taxon>
        <taxon>Pseudomonadati</taxon>
        <taxon>Pseudomonadota</taxon>
        <taxon>Alphaproteobacteria</taxon>
        <taxon>Hyphomicrobiales</taxon>
        <taxon>Phyllobacteriaceae</taxon>
        <taxon>Oryzicola</taxon>
    </lineage>
</organism>
<dbReference type="GO" id="GO:0006355">
    <property type="term" value="P:regulation of DNA-templated transcription"/>
    <property type="evidence" value="ECO:0007669"/>
    <property type="project" value="InterPro"/>
</dbReference>
<dbReference type="SUPFAM" id="SSF46894">
    <property type="entry name" value="C-terminal effector domain of the bipartite response regulators"/>
    <property type="match status" value="1"/>
</dbReference>
<dbReference type="EMBL" id="JACVVX010000001">
    <property type="protein sequence ID" value="MBD0414020.1"/>
    <property type="molecule type" value="Genomic_DNA"/>
</dbReference>
<dbReference type="Proteomes" id="UP000643405">
    <property type="component" value="Unassembled WGS sequence"/>
</dbReference>
<keyword evidence="3" id="KW-1185">Reference proteome</keyword>
<dbReference type="SMART" id="SM00421">
    <property type="entry name" value="HTH_LUXR"/>
    <property type="match status" value="1"/>
</dbReference>
<name>A0A8J6Q0K8_9HYPH</name>
<evidence type="ECO:0000259" key="1">
    <source>
        <dbReference type="SMART" id="SM00421"/>
    </source>
</evidence>
<gene>
    <name evidence="2" type="ORF">ICI42_05075</name>
</gene>
<proteinExistence type="predicted"/>
<dbReference type="AlphaFoldDB" id="A0A8J6Q0K8"/>
<dbReference type="RefSeq" id="WP_210316958.1">
    <property type="nucleotide sequence ID" value="NZ_JACVVX010000001.1"/>
</dbReference>
<sequence length="364" mass="39248">MTETLVERIYEAAFLPDLWPEVLGAVSELSGSVSGEFQILSLDAPPRWKATEITRDILGNFIRDGLWRDCERPAHLLTVNYPGFLCDIDYMTPEQIARDPVRRLLKDIGLGWQLGSLIHMPTGEIAAMTFERWVENGRPSAANVAVLDGLRPHMARSALIAARLGLERARATVSALDAIGLPAAVLSSAGQLLTANALFENLSNVFRAAAFGMVSLDHDQADAAFKATLETVQSGGASHVLSIPLPASESRQALVLHIIPLRRSVHDIFSGADILIAATAVSSEGIAPSPAILTGLFDLSPAEARLASELAGGKSLKEASAELQLTFKSGRTYLERIFLKTGTHRQSELVAMLRSVEPVRRAAE</sequence>
<reference evidence="2" key="1">
    <citation type="submission" date="2020-09" db="EMBL/GenBank/DDBJ databases">
        <title>Genome seq and assembly of Tianweitania sp.</title>
        <authorList>
            <person name="Chhetri G."/>
        </authorList>
    </citation>
    <scope>NUCLEOTIDE SEQUENCE</scope>
    <source>
        <strain evidence="2">Rool2</strain>
    </source>
</reference>
<dbReference type="Gene3D" id="1.10.10.10">
    <property type="entry name" value="Winged helix-like DNA-binding domain superfamily/Winged helix DNA-binding domain"/>
    <property type="match status" value="1"/>
</dbReference>
<dbReference type="GO" id="GO:0003677">
    <property type="term" value="F:DNA binding"/>
    <property type="evidence" value="ECO:0007669"/>
    <property type="project" value="InterPro"/>
</dbReference>
<comment type="caution">
    <text evidence="2">The sequence shown here is derived from an EMBL/GenBank/DDBJ whole genome shotgun (WGS) entry which is preliminary data.</text>
</comment>